<keyword evidence="2" id="KW-1185">Reference proteome</keyword>
<protein>
    <submittedName>
        <fullName evidence="1">Uncharacterized protein</fullName>
    </submittedName>
</protein>
<evidence type="ECO:0000313" key="2">
    <source>
        <dbReference type="Proteomes" id="UP001501470"/>
    </source>
</evidence>
<proteinExistence type="predicted"/>
<organism evidence="1 2">
    <name type="scientific">Dactylosporangium maewongense</name>
    <dbReference type="NCBI Taxonomy" id="634393"/>
    <lineage>
        <taxon>Bacteria</taxon>
        <taxon>Bacillati</taxon>
        <taxon>Actinomycetota</taxon>
        <taxon>Actinomycetes</taxon>
        <taxon>Micromonosporales</taxon>
        <taxon>Micromonosporaceae</taxon>
        <taxon>Dactylosporangium</taxon>
    </lineage>
</organism>
<dbReference type="EMBL" id="BAAAQD010000010">
    <property type="protein sequence ID" value="GAA1528555.1"/>
    <property type="molecule type" value="Genomic_DNA"/>
</dbReference>
<dbReference type="Proteomes" id="UP001501470">
    <property type="component" value="Unassembled WGS sequence"/>
</dbReference>
<evidence type="ECO:0000313" key="1">
    <source>
        <dbReference type="EMBL" id="GAA1528555.1"/>
    </source>
</evidence>
<dbReference type="RefSeq" id="WP_344504727.1">
    <property type="nucleotide sequence ID" value="NZ_BAAAQD010000010.1"/>
</dbReference>
<comment type="caution">
    <text evidence="1">The sequence shown here is derived from an EMBL/GenBank/DDBJ whole genome shotgun (WGS) entry which is preliminary data.</text>
</comment>
<gene>
    <name evidence="1" type="ORF">GCM10009827_052240</name>
</gene>
<name>A0ABN2AXP8_9ACTN</name>
<accession>A0ABN2AXP8</accession>
<reference evidence="1 2" key="1">
    <citation type="journal article" date="2019" name="Int. J. Syst. Evol. Microbiol.">
        <title>The Global Catalogue of Microorganisms (GCM) 10K type strain sequencing project: providing services to taxonomists for standard genome sequencing and annotation.</title>
        <authorList>
            <consortium name="The Broad Institute Genomics Platform"/>
            <consortium name="The Broad Institute Genome Sequencing Center for Infectious Disease"/>
            <person name="Wu L."/>
            <person name="Ma J."/>
        </authorList>
    </citation>
    <scope>NUCLEOTIDE SEQUENCE [LARGE SCALE GENOMIC DNA]</scope>
    <source>
        <strain evidence="1 2">JCM 15933</strain>
    </source>
</reference>
<sequence>MLSDGRRLYSVQGSATHVWDPVTGHRTATIAGFAPTCLHRGTGELAGIADGVLLRWRTGR</sequence>